<keyword evidence="2" id="KW-1185">Reference proteome</keyword>
<evidence type="ECO:0000313" key="2">
    <source>
        <dbReference type="Proteomes" id="UP000683000"/>
    </source>
</evidence>
<dbReference type="EMBL" id="JAGFBS010000005">
    <property type="protein sequence ID" value="KAG6379309.1"/>
    <property type="molecule type" value="Genomic_DNA"/>
</dbReference>
<comment type="caution">
    <text evidence="1">The sequence shown here is derived from an EMBL/GenBank/DDBJ whole genome shotgun (WGS) entry which is preliminary data.</text>
</comment>
<accession>A0A8I2YU71</accession>
<dbReference type="Proteomes" id="UP000683000">
    <property type="component" value="Unassembled WGS sequence"/>
</dbReference>
<protein>
    <submittedName>
        <fullName evidence="1">Uncharacterized protein</fullName>
    </submittedName>
</protein>
<gene>
    <name evidence="1" type="ORF">JVT61DRAFT_11764</name>
</gene>
<reference evidence="1" key="1">
    <citation type="submission" date="2021-03" db="EMBL/GenBank/DDBJ databases">
        <title>Evolutionary innovations through gain and loss of genes in the ectomycorrhizal Boletales.</title>
        <authorList>
            <person name="Wu G."/>
            <person name="Miyauchi S."/>
            <person name="Morin E."/>
            <person name="Yang Z.-L."/>
            <person name="Xu J."/>
            <person name="Martin F.M."/>
        </authorList>
    </citation>
    <scope>NUCLEOTIDE SEQUENCE</scope>
    <source>
        <strain evidence="1">BR01</strain>
    </source>
</reference>
<name>A0A8I2YU71_9AGAM</name>
<proteinExistence type="predicted"/>
<organism evidence="1 2">
    <name type="scientific">Boletus reticuloceps</name>
    <dbReference type="NCBI Taxonomy" id="495285"/>
    <lineage>
        <taxon>Eukaryota</taxon>
        <taxon>Fungi</taxon>
        <taxon>Dikarya</taxon>
        <taxon>Basidiomycota</taxon>
        <taxon>Agaricomycotina</taxon>
        <taxon>Agaricomycetes</taxon>
        <taxon>Agaricomycetidae</taxon>
        <taxon>Boletales</taxon>
        <taxon>Boletineae</taxon>
        <taxon>Boletaceae</taxon>
        <taxon>Boletoideae</taxon>
        <taxon>Boletus</taxon>
    </lineage>
</organism>
<sequence>MEQHALGILRNEDLLDWDDTRRIQASGKQSGTFRAITPKLLYYLIEESQKFGGDVLDQFWEQLGACDDKLKENIESLNQEDFVSAQTSFDALFRGLDPKNVNFKPVLEMAAEYFTHLGVAFMNPGGRKSGASTGFSVSEVVNEEADKLLQQVNEEGDFGTRKQELLKALSFKRDGNFCLLTDMEFRPFRKFGIFPALVHIIPNSIHGKPDTLKCIAMFAGAATVDEVLHHLNNIGNVMNMELNAHASYDNLDWGIEAKEEGGEVKYIFRLVPTDPGVRGMGIITLRDDDEIRFGRGPEGKKLGNGPLPILCNLQLAVARVLKMSGAADIILELKDDADDDGYYRPFIASEAFCDMLDAKLFLSGRAEPWLNR</sequence>
<evidence type="ECO:0000313" key="1">
    <source>
        <dbReference type="EMBL" id="KAG6379309.1"/>
    </source>
</evidence>
<dbReference type="OrthoDB" id="2663923at2759"/>
<dbReference type="AlphaFoldDB" id="A0A8I2YU71"/>